<dbReference type="GO" id="GO:0043291">
    <property type="term" value="C:RAVE complex"/>
    <property type="evidence" value="ECO:0007669"/>
    <property type="project" value="TreeGrafter"/>
</dbReference>
<dbReference type="STRING" id="1160509.A0A3N4I3B3"/>
<dbReference type="Pfam" id="PF12234">
    <property type="entry name" value="Rav1p_C"/>
    <property type="match status" value="1"/>
</dbReference>
<dbReference type="PANTHER" id="PTHR13950:SF9">
    <property type="entry name" value="RABCONNECTIN-3A"/>
    <property type="match status" value="1"/>
</dbReference>
<dbReference type="InterPro" id="IPR052208">
    <property type="entry name" value="DmX-like/RAVE_component"/>
</dbReference>
<dbReference type="Gene3D" id="2.130.10.10">
    <property type="entry name" value="YVTN repeat-like/Quinoprotein amine dehydrogenase"/>
    <property type="match status" value="1"/>
</dbReference>
<dbReference type="InterPro" id="IPR015943">
    <property type="entry name" value="WD40/YVTN_repeat-like_dom_sf"/>
</dbReference>
<dbReference type="InterPro" id="IPR001680">
    <property type="entry name" value="WD40_rpt"/>
</dbReference>
<feature type="compositionally biased region" description="Polar residues" evidence="1">
    <location>
        <begin position="1326"/>
        <end position="1349"/>
    </location>
</feature>
<dbReference type="InterPro" id="IPR036322">
    <property type="entry name" value="WD40_repeat_dom_sf"/>
</dbReference>
<name>A0A3N4I3B3_ASCIM</name>
<accession>A0A3N4I3B3</accession>
<feature type="region of interest" description="Disordered" evidence="1">
    <location>
        <begin position="1323"/>
        <end position="1369"/>
    </location>
</feature>
<dbReference type="EMBL" id="ML119688">
    <property type="protein sequence ID" value="RPA80479.1"/>
    <property type="molecule type" value="Genomic_DNA"/>
</dbReference>
<evidence type="ECO:0000313" key="4">
    <source>
        <dbReference type="Proteomes" id="UP000275078"/>
    </source>
</evidence>
<evidence type="ECO:0000256" key="1">
    <source>
        <dbReference type="SAM" id="MobiDB-lite"/>
    </source>
</evidence>
<feature type="domain" description="RAVE complex protein Rav1 C-terminal" evidence="2">
    <location>
        <begin position="613"/>
        <end position="1259"/>
    </location>
</feature>
<organism evidence="3 4">
    <name type="scientific">Ascobolus immersus RN42</name>
    <dbReference type="NCBI Taxonomy" id="1160509"/>
    <lineage>
        <taxon>Eukaryota</taxon>
        <taxon>Fungi</taxon>
        <taxon>Dikarya</taxon>
        <taxon>Ascomycota</taxon>
        <taxon>Pezizomycotina</taxon>
        <taxon>Pezizomycetes</taxon>
        <taxon>Pezizales</taxon>
        <taxon>Ascobolaceae</taxon>
        <taxon>Ascobolus</taxon>
    </lineage>
</organism>
<dbReference type="OrthoDB" id="342131at2759"/>
<evidence type="ECO:0000259" key="2">
    <source>
        <dbReference type="Pfam" id="PF12234"/>
    </source>
</evidence>
<proteinExistence type="predicted"/>
<keyword evidence="4" id="KW-1185">Reference proteome</keyword>
<reference evidence="3 4" key="1">
    <citation type="journal article" date="2018" name="Nat. Ecol. Evol.">
        <title>Pezizomycetes genomes reveal the molecular basis of ectomycorrhizal truffle lifestyle.</title>
        <authorList>
            <person name="Murat C."/>
            <person name="Payen T."/>
            <person name="Noel B."/>
            <person name="Kuo A."/>
            <person name="Morin E."/>
            <person name="Chen J."/>
            <person name="Kohler A."/>
            <person name="Krizsan K."/>
            <person name="Balestrini R."/>
            <person name="Da Silva C."/>
            <person name="Montanini B."/>
            <person name="Hainaut M."/>
            <person name="Levati E."/>
            <person name="Barry K.W."/>
            <person name="Belfiori B."/>
            <person name="Cichocki N."/>
            <person name="Clum A."/>
            <person name="Dockter R.B."/>
            <person name="Fauchery L."/>
            <person name="Guy J."/>
            <person name="Iotti M."/>
            <person name="Le Tacon F."/>
            <person name="Lindquist E.A."/>
            <person name="Lipzen A."/>
            <person name="Malagnac F."/>
            <person name="Mello A."/>
            <person name="Molinier V."/>
            <person name="Miyauchi S."/>
            <person name="Poulain J."/>
            <person name="Riccioni C."/>
            <person name="Rubini A."/>
            <person name="Sitrit Y."/>
            <person name="Splivallo R."/>
            <person name="Traeger S."/>
            <person name="Wang M."/>
            <person name="Zifcakova L."/>
            <person name="Wipf D."/>
            <person name="Zambonelli A."/>
            <person name="Paolocci F."/>
            <person name="Nowrousian M."/>
            <person name="Ottonello S."/>
            <person name="Baldrian P."/>
            <person name="Spatafora J.W."/>
            <person name="Henrissat B."/>
            <person name="Nagy L.G."/>
            <person name="Aury J.M."/>
            <person name="Wincker P."/>
            <person name="Grigoriev I.V."/>
            <person name="Bonfante P."/>
            <person name="Martin F.M."/>
        </authorList>
    </citation>
    <scope>NUCLEOTIDE SEQUENCE [LARGE SCALE GENOMIC DNA]</scope>
    <source>
        <strain evidence="3 4">RN42</strain>
    </source>
</reference>
<sequence length="1369" mass="154104">MQTKSRTVLPGRPEPTQQAFCTGEWRGVRIVAYVSGNSFVIVEGDGAILQTAHHERVLTTITFSEASGKFAIAGGNQVLIYETIGYRDGYLWWEFDSEFVLPKQDGDITALSWGIDGELLVGNNTLSLWTTGITDEKDLYRRREPPKCVWKRPVANKIKLAAFSHDGTLFASVGEYDRLVKIWRKVSFGYENVQMDFSYIPHPRAVTGIHWRKPFHPDQSIENVLHTICADDVLRVWAPVYPHEMYLLQLWASIPLEKPFGRDPEHTSGRSQWSVIILDSGEFARAMIGAVETVGADKGEEGALQRLIEVAGRDPDVCVVIDRKGRMTAWGLENVGCKAKKTTHDFQIATGEITGLPLPLPTEDVRFLAYNGPNNSGLRVLAHYTSGKIVQCQTRIHELLDPAARQRRLKINQVWTGLSSAVKKLARSPEGHAVLASTHGNEHVVWHKPSSKIPVRLHRKSIIPATDLVRRTLLLDEGNYALILYPSSLALYDLSTDIATEISRSKFVAEAKLICLLLLPEPEEDLQCYHVVAVTTAMRGIAWRVRTPGQIEKYGLDKSSIKDYVELLSDFELGYSEDLLMLLPVDPMGWSVKITEFLDKFSRNVAVSVSKSGVVKSWAARIKKDEAKPEWLPTSTIETGIQNAALVRASAKGIVSILSSDKTELSIWNSRTSKLEYKSNHTPEDAVRDFDWTSTPTNQSILAVGFPHVVLLLSQLRYDYFNGEGAAWAPFRQIDTRRITPHPIGDSVWLSSACLVVGAGNQLVVHSRKIEEPKSDPVLRALRIEGHALKVDDVFGIVEYLNGHLPVYHPQFLQQCILLGKTKLVEKILTRLFKEMRDFHEEIPINGFLDIPMEEFMEGSEAQETTRSTAKSKSFFDMVAEDDDTSTFSSALASKLGELLNETPIPRLTGPEQRNLKAIIECVDEVNQQRRSMDENGARFVLFFKLYSIMSFIKRATTGLTWREINWGFHSESQEILVGHVSRFYNNRMLWKDAKASGMFMWLKDTEAIRKQMEIIARNQYTEEEPKNPINCALYYLALKKKAVLAGLWRVASWHKEQPKTVKMLQNDFTQPRWKSAALKNAFALMSIHRHEYAAAWFLLGDSLKDAVVVCLSHLKDVQLAIAITRCYEGDDGPVLKWLLEERVIPQAITEQDRWLATWAFWMLRRRDLAVRALVSPLETLSLNPDSPPSISFGTLPRSSQSFLSDDPALIVLYRQIRDATTQALRGAEKIPPSLEFAFVLHTARLNDRMGCDILALDLVRNWEFLQRDIIREELRGGASTPIVERRRSFALGRRASFIRDDDSNMGILGSFMGGLGGSNDHFRPGSSSAIQTESPTPVATTTGISSHKNLTKPPPSVFEEPDMSWAFG</sequence>
<dbReference type="InterPro" id="IPR022033">
    <property type="entry name" value="Rav1p_C"/>
</dbReference>
<dbReference type="GO" id="GO:0007035">
    <property type="term" value="P:vacuolar acidification"/>
    <property type="evidence" value="ECO:0007669"/>
    <property type="project" value="TreeGrafter"/>
</dbReference>
<dbReference type="PANTHER" id="PTHR13950">
    <property type="entry name" value="RABCONNECTIN-RELATED"/>
    <property type="match status" value="1"/>
</dbReference>
<dbReference type="SMART" id="SM00320">
    <property type="entry name" value="WD40"/>
    <property type="match status" value="5"/>
</dbReference>
<gene>
    <name evidence="3" type="ORF">BJ508DRAFT_415458</name>
</gene>
<dbReference type="SUPFAM" id="SSF50978">
    <property type="entry name" value="WD40 repeat-like"/>
    <property type="match status" value="2"/>
</dbReference>
<dbReference type="Proteomes" id="UP000275078">
    <property type="component" value="Unassembled WGS sequence"/>
</dbReference>
<evidence type="ECO:0000313" key="3">
    <source>
        <dbReference type="EMBL" id="RPA80479.1"/>
    </source>
</evidence>
<protein>
    <recommendedName>
        <fullName evidence="2">RAVE complex protein Rav1 C-terminal domain-containing protein</fullName>
    </recommendedName>
</protein>